<dbReference type="InterPro" id="IPR017853">
    <property type="entry name" value="GH"/>
</dbReference>
<evidence type="ECO:0000256" key="3">
    <source>
        <dbReference type="ARBA" id="ARBA00023295"/>
    </source>
</evidence>
<evidence type="ECO:0000256" key="5">
    <source>
        <dbReference type="RuleBase" id="RU003690"/>
    </source>
</evidence>
<dbReference type="PATRIC" id="fig|319653.3.peg.1710"/>
<dbReference type="AlphaFoldDB" id="A0A0R2K0B4"/>
<protein>
    <submittedName>
        <fullName evidence="7">Pbg1 protein</fullName>
    </submittedName>
</protein>
<gene>
    <name evidence="7" type="ORF">IV87_GL001682</name>
</gene>
<evidence type="ECO:0000313" key="7">
    <source>
        <dbReference type="EMBL" id="KRN82975.1"/>
    </source>
</evidence>
<reference evidence="7 8" key="1">
    <citation type="journal article" date="2015" name="Genome Announc.">
        <title>Expanding the biotechnology potential of lactobacilli through comparative genomics of 213 strains and associated genera.</title>
        <authorList>
            <person name="Sun Z."/>
            <person name="Harris H.M."/>
            <person name="McCann A."/>
            <person name="Guo C."/>
            <person name="Argimon S."/>
            <person name="Zhang W."/>
            <person name="Yang X."/>
            <person name="Jeffery I.B."/>
            <person name="Cooney J.C."/>
            <person name="Kagawa T.F."/>
            <person name="Liu W."/>
            <person name="Song Y."/>
            <person name="Salvetti E."/>
            <person name="Wrobel A."/>
            <person name="Rasinkangas P."/>
            <person name="Parkhill J."/>
            <person name="Rea M.C."/>
            <person name="O'Sullivan O."/>
            <person name="Ritari J."/>
            <person name="Douillard F.P."/>
            <person name="Paul Ross R."/>
            <person name="Yang R."/>
            <person name="Briner A.E."/>
            <person name="Felis G.E."/>
            <person name="de Vos W.M."/>
            <person name="Barrangou R."/>
            <person name="Klaenhammer T.R."/>
            <person name="Caufield P.W."/>
            <person name="Cui Y."/>
            <person name="Zhang H."/>
            <person name="O'Toole P.W."/>
        </authorList>
    </citation>
    <scope>NUCLEOTIDE SEQUENCE [LARGE SCALE GENOMIC DNA]</scope>
    <source>
        <strain evidence="7 8">DSM 22301</strain>
    </source>
</reference>
<dbReference type="GO" id="GO:0008422">
    <property type="term" value="F:beta-glucosidase activity"/>
    <property type="evidence" value="ECO:0007669"/>
    <property type="project" value="TreeGrafter"/>
</dbReference>
<sequence length="485" mass="56602">MQDMSEQKMKMPDGFLWGGAVAAHQLEGGWQEGGKGVSIADVMTAGDKDHPRRVTDGVKPGEIYPNHWGIDFYHRYPEDIKLFAEMGFKCFRTSIAWTRIFPNGDETEPNEEGLQFYDDLFDELLKYNIEPVITLSHFEMPYHLVKEYGGWSNRKLIDFFTNYAEAVFKRYKNKVKYWMTFNEINNQTTWDDPHPMLQNSGLQLGKDDNWEESMYQAAHYEMVASARAVKLGHKINPDFKIGDMIAMCPIYPLTADPKDIMMAERAMQTRYYYGDVQANGFYPNWVPKYWARKGFKIDRTEQDAKDLREGTADYVGFSYYMSFVTKYKADNPDYVYTESKDQVDNPYTEKSDWGWQIDPVGLRYAMNWMQDRWHKPMFIVENGFGAYDKKEADGSVHDDYRISYFHDHVKEMEKAVVEDGVDLMGYTPWGCIDLISASTGEMKKRYGFIYVDQDDEGNGSLKRSKKDSFDWFKKVIKTNGEDITE</sequence>
<dbReference type="PROSITE" id="PS00653">
    <property type="entry name" value="GLYCOSYL_HYDROL_F1_2"/>
    <property type="match status" value="1"/>
</dbReference>
<dbReference type="Proteomes" id="UP000051749">
    <property type="component" value="Unassembled WGS sequence"/>
</dbReference>
<dbReference type="InterPro" id="IPR001360">
    <property type="entry name" value="Glyco_hydro_1"/>
</dbReference>
<comment type="similarity">
    <text evidence="1 5">Belongs to the glycosyl hydrolase 1 family.</text>
</comment>
<dbReference type="SUPFAM" id="SSF51445">
    <property type="entry name" value="(Trans)glycosidases"/>
    <property type="match status" value="1"/>
</dbReference>
<dbReference type="PROSITE" id="PS00572">
    <property type="entry name" value="GLYCOSYL_HYDROL_F1_1"/>
    <property type="match status" value="1"/>
</dbReference>
<dbReference type="Pfam" id="PF00232">
    <property type="entry name" value="Glyco_hydro_1"/>
    <property type="match status" value="1"/>
</dbReference>
<keyword evidence="3 6" id="KW-0326">Glycosidase</keyword>
<dbReference type="STRING" id="319653.SAMN04487973_101179"/>
<feature type="active site" description="Nucleophile" evidence="4">
    <location>
        <position position="381"/>
    </location>
</feature>
<dbReference type="PANTHER" id="PTHR10353:SF85">
    <property type="entry name" value="ARYL-PHOSPHO-BETA-D-GLUCOSIDASE BGLA"/>
    <property type="match status" value="1"/>
</dbReference>
<dbReference type="PRINTS" id="PR00131">
    <property type="entry name" value="GLHYDRLASE1"/>
</dbReference>
<dbReference type="NCBIfam" id="NF011589">
    <property type="entry name" value="PRK15014.1"/>
    <property type="match status" value="1"/>
</dbReference>
<organism evidence="7 8">
    <name type="scientific">Pediococcus ethanolidurans</name>
    <dbReference type="NCBI Taxonomy" id="319653"/>
    <lineage>
        <taxon>Bacteria</taxon>
        <taxon>Bacillati</taxon>
        <taxon>Bacillota</taxon>
        <taxon>Bacilli</taxon>
        <taxon>Lactobacillales</taxon>
        <taxon>Lactobacillaceae</taxon>
        <taxon>Pediococcus</taxon>
    </lineage>
</organism>
<name>A0A0R2K0B4_9LACO</name>
<evidence type="ECO:0000256" key="4">
    <source>
        <dbReference type="PROSITE-ProRule" id="PRU10055"/>
    </source>
</evidence>
<dbReference type="PANTHER" id="PTHR10353">
    <property type="entry name" value="GLYCOSYL HYDROLASE"/>
    <property type="match status" value="1"/>
</dbReference>
<keyword evidence="2 6" id="KW-0378">Hydrolase</keyword>
<evidence type="ECO:0000256" key="1">
    <source>
        <dbReference type="ARBA" id="ARBA00010838"/>
    </source>
</evidence>
<accession>A0A0R2K0B4</accession>
<evidence type="ECO:0000256" key="6">
    <source>
        <dbReference type="RuleBase" id="RU004468"/>
    </source>
</evidence>
<evidence type="ECO:0000256" key="2">
    <source>
        <dbReference type="ARBA" id="ARBA00022801"/>
    </source>
</evidence>
<dbReference type="GO" id="GO:0016052">
    <property type="term" value="P:carbohydrate catabolic process"/>
    <property type="evidence" value="ECO:0007669"/>
    <property type="project" value="TreeGrafter"/>
</dbReference>
<evidence type="ECO:0000313" key="8">
    <source>
        <dbReference type="Proteomes" id="UP000051749"/>
    </source>
</evidence>
<dbReference type="GO" id="GO:0005829">
    <property type="term" value="C:cytosol"/>
    <property type="evidence" value="ECO:0007669"/>
    <property type="project" value="TreeGrafter"/>
</dbReference>
<dbReference type="EMBL" id="JQBY01000005">
    <property type="protein sequence ID" value="KRN82975.1"/>
    <property type="molecule type" value="Genomic_DNA"/>
</dbReference>
<dbReference type="FunFam" id="3.20.20.80:FF:000004">
    <property type="entry name" value="Beta-glucosidase 6-phospho-beta-glucosidase"/>
    <property type="match status" value="1"/>
</dbReference>
<comment type="caution">
    <text evidence="7">The sequence shown here is derived from an EMBL/GenBank/DDBJ whole genome shotgun (WGS) entry which is preliminary data.</text>
</comment>
<dbReference type="Gene3D" id="3.20.20.80">
    <property type="entry name" value="Glycosidases"/>
    <property type="match status" value="1"/>
</dbReference>
<proteinExistence type="inferred from homology"/>
<dbReference type="InterPro" id="IPR018120">
    <property type="entry name" value="Glyco_hydro_1_AS"/>
</dbReference>
<dbReference type="InterPro" id="IPR033132">
    <property type="entry name" value="GH_1_N_CS"/>
</dbReference>
<dbReference type="NCBIfam" id="NF007154">
    <property type="entry name" value="PRK09589.1"/>
    <property type="match status" value="1"/>
</dbReference>